<evidence type="ECO:0000313" key="3">
    <source>
        <dbReference type="Proteomes" id="UP000244755"/>
    </source>
</evidence>
<feature type="region of interest" description="Disordered" evidence="1">
    <location>
        <begin position="1"/>
        <end position="22"/>
    </location>
</feature>
<name>A0A2R4WEM2_9HYPH</name>
<keyword evidence="3" id="KW-1185">Reference proteome</keyword>
<dbReference type="OrthoDB" id="8003259at2"/>
<dbReference type="KEGG" id="mee:DA075_02655"/>
<sequence>MIGRLLSTLRPLKAPEPGETAAEEAVLAAPPDDIVRFPPMRPLAPPPAVNDDPEGTLRDAVEEALRAAGYLPEPPAG</sequence>
<protein>
    <submittedName>
        <fullName evidence="2">Uncharacterized protein</fullName>
    </submittedName>
</protein>
<dbReference type="AlphaFoldDB" id="A0A2R4WEM2"/>
<evidence type="ECO:0000256" key="1">
    <source>
        <dbReference type="SAM" id="MobiDB-lite"/>
    </source>
</evidence>
<organism evidence="2 3">
    <name type="scientific">Methylobacterium currus</name>
    <dbReference type="NCBI Taxonomy" id="2051553"/>
    <lineage>
        <taxon>Bacteria</taxon>
        <taxon>Pseudomonadati</taxon>
        <taxon>Pseudomonadota</taxon>
        <taxon>Alphaproteobacteria</taxon>
        <taxon>Hyphomicrobiales</taxon>
        <taxon>Methylobacteriaceae</taxon>
        <taxon>Methylobacterium</taxon>
    </lineage>
</organism>
<dbReference type="Proteomes" id="UP000244755">
    <property type="component" value="Chromosome 1"/>
</dbReference>
<evidence type="ECO:0000313" key="2">
    <source>
        <dbReference type="EMBL" id="AWB19968.1"/>
    </source>
</evidence>
<dbReference type="RefSeq" id="WP_099951884.1">
    <property type="nucleotide sequence ID" value="NZ_CP028843.1"/>
</dbReference>
<gene>
    <name evidence="2" type="ORF">DA075_02655</name>
</gene>
<reference evidence="2 3" key="1">
    <citation type="submission" date="2018-04" db="EMBL/GenBank/DDBJ databases">
        <title>Methylobacterium sp. PR1016A genome.</title>
        <authorList>
            <person name="Park W."/>
        </authorList>
    </citation>
    <scope>NUCLEOTIDE SEQUENCE [LARGE SCALE GENOMIC DNA]</scope>
    <source>
        <strain evidence="2 3">PR1016A</strain>
    </source>
</reference>
<proteinExistence type="predicted"/>
<dbReference type="EMBL" id="CP028843">
    <property type="protein sequence ID" value="AWB19968.1"/>
    <property type="molecule type" value="Genomic_DNA"/>
</dbReference>
<accession>A0A2R4WEM2</accession>